<accession>X1UVI4</accession>
<gene>
    <name evidence="1" type="ORF">S12H4_41571</name>
</gene>
<evidence type="ECO:0000313" key="1">
    <source>
        <dbReference type="EMBL" id="GAJ07617.1"/>
    </source>
</evidence>
<organism evidence="1">
    <name type="scientific">marine sediment metagenome</name>
    <dbReference type="NCBI Taxonomy" id="412755"/>
    <lineage>
        <taxon>unclassified sequences</taxon>
        <taxon>metagenomes</taxon>
        <taxon>ecological metagenomes</taxon>
    </lineage>
</organism>
<protein>
    <submittedName>
        <fullName evidence="1">Uncharacterized protein</fullName>
    </submittedName>
</protein>
<name>X1UVI4_9ZZZZ</name>
<dbReference type="EMBL" id="BARW01025350">
    <property type="protein sequence ID" value="GAJ07617.1"/>
    <property type="molecule type" value="Genomic_DNA"/>
</dbReference>
<feature type="non-terminal residue" evidence="1">
    <location>
        <position position="1"/>
    </location>
</feature>
<reference evidence="1" key="1">
    <citation type="journal article" date="2014" name="Front. Microbiol.">
        <title>High frequency of phylogenetically diverse reductive dehalogenase-homologous genes in deep subseafloor sedimentary metagenomes.</title>
        <authorList>
            <person name="Kawai M."/>
            <person name="Futagami T."/>
            <person name="Toyoda A."/>
            <person name="Takaki Y."/>
            <person name="Nishi S."/>
            <person name="Hori S."/>
            <person name="Arai W."/>
            <person name="Tsubouchi T."/>
            <person name="Morono Y."/>
            <person name="Uchiyama I."/>
            <person name="Ito T."/>
            <person name="Fujiyama A."/>
            <person name="Inagaki F."/>
            <person name="Takami H."/>
        </authorList>
    </citation>
    <scope>NUCLEOTIDE SEQUENCE</scope>
    <source>
        <strain evidence="1">Expedition CK06-06</strain>
    </source>
</reference>
<proteinExistence type="predicted"/>
<sequence length="53" mass="6175">DPTLQQAIEHAGDIMRELAKCGYERCSLSYIGEKLERLNKRIDDLAQERGRKR</sequence>
<comment type="caution">
    <text evidence="1">The sequence shown here is derived from an EMBL/GenBank/DDBJ whole genome shotgun (WGS) entry which is preliminary data.</text>
</comment>
<dbReference type="AlphaFoldDB" id="X1UVI4"/>